<feature type="non-terminal residue" evidence="10">
    <location>
        <position position="1"/>
    </location>
</feature>
<protein>
    <submittedName>
        <fullName evidence="10">Uncharacterized protein</fullName>
    </submittedName>
</protein>
<dbReference type="EMBL" id="CP133617">
    <property type="protein sequence ID" value="WMV33197.1"/>
    <property type="molecule type" value="Genomic_DNA"/>
</dbReference>
<dbReference type="PANTHER" id="PTHR37984:SF5">
    <property type="entry name" value="PROTEIN NYNRIN-LIKE"/>
    <property type="match status" value="1"/>
</dbReference>
<reference evidence="10" key="1">
    <citation type="submission" date="2023-08" db="EMBL/GenBank/DDBJ databases">
        <title>A de novo genome assembly of Solanum verrucosum Schlechtendal, a Mexican diploid species geographically isolated from the other diploid A-genome species in potato relatives.</title>
        <authorList>
            <person name="Hosaka K."/>
        </authorList>
    </citation>
    <scope>NUCLEOTIDE SEQUENCE</scope>
    <source>
        <tissue evidence="10">Young leaves</tissue>
    </source>
</reference>
<keyword evidence="4" id="KW-0255">Endonuclease</keyword>
<evidence type="ECO:0000313" key="11">
    <source>
        <dbReference type="Proteomes" id="UP001234989"/>
    </source>
</evidence>
<gene>
    <name evidence="10" type="ORF">MTR67_026582</name>
</gene>
<evidence type="ECO:0000256" key="2">
    <source>
        <dbReference type="ARBA" id="ARBA00022695"/>
    </source>
</evidence>
<dbReference type="InterPro" id="IPR000477">
    <property type="entry name" value="RT_dom"/>
</dbReference>
<dbReference type="GO" id="GO:0003887">
    <property type="term" value="F:DNA-directed DNA polymerase activity"/>
    <property type="evidence" value="ECO:0007669"/>
    <property type="project" value="UniProtKB-KW"/>
</dbReference>
<dbReference type="Proteomes" id="UP001234989">
    <property type="component" value="Chromosome 6"/>
</dbReference>
<accession>A0AAF0R3B8</accession>
<feature type="domain" description="Tf2-1-like SH3-like" evidence="9">
    <location>
        <begin position="372"/>
        <end position="405"/>
    </location>
</feature>
<sequence length="409" mass="47387">VPLFFLREGDIPKIAVRTHYGHYEFLVMSFGLTNARAMFMDHMNRVFKPYLDMFVIMFNSDILNYSRNGEDHASHPRVVLQTLRDRELYAKFSNCKFWLESVAFLGHIVSSDGIRVNTEKIEVVQNWPRPTFPANIRCFFGLAGYYRRLTTAPILTLPDGTQGFVEYCYGSRIGTGCVLTHNGKVIDYASRHLKIYKRNYPTHDLELAAIVFSFKIWHHYLYGVHVDVFINHKSLRLSMGSTSHVEEEKKELAKYVHRLARYGVRYMDSNEGGAVVINGVESSLPSEVKEKQYQDPILLELKANVHKPKVMDFEQGGDGVFSYEVRLCVPKVDEHQDRIMEEYHSSRYSIHQGSTKMYRDLKGFYWWSSMKRISKRIGNIAYELELPPELAAVHSVFHVLMSKKCMGDP</sequence>
<dbReference type="Pfam" id="PF00078">
    <property type="entry name" value="RVT_1"/>
    <property type="match status" value="1"/>
</dbReference>
<evidence type="ECO:0000256" key="1">
    <source>
        <dbReference type="ARBA" id="ARBA00022679"/>
    </source>
</evidence>
<evidence type="ECO:0000256" key="3">
    <source>
        <dbReference type="ARBA" id="ARBA00022722"/>
    </source>
</evidence>
<keyword evidence="2" id="KW-0548">Nucleotidyltransferase</keyword>
<keyword evidence="5" id="KW-0378">Hydrolase</keyword>
<dbReference type="GO" id="GO:0003964">
    <property type="term" value="F:RNA-directed DNA polymerase activity"/>
    <property type="evidence" value="ECO:0007669"/>
    <property type="project" value="UniProtKB-KW"/>
</dbReference>
<dbReference type="Gene3D" id="1.10.340.70">
    <property type="match status" value="1"/>
</dbReference>
<dbReference type="GO" id="GO:0046872">
    <property type="term" value="F:metal ion binding"/>
    <property type="evidence" value="ECO:0007669"/>
    <property type="project" value="UniProtKB-KW"/>
</dbReference>
<dbReference type="InterPro" id="IPR041373">
    <property type="entry name" value="RT_RNaseH"/>
</dbReference>
<dbReference type="AlphaFoldDB" id="A0AAF0R3B8"/>
<dbReference type="GO" id="GO:0015074">
    <property type="term" value="P:DNA integration"/>
    <property type="evidence" value="ECO:0007669"/>
    <property type="project" value="UniProtKB-KW"/>
</dbReference>
<dbReference type="Pfam" id="PF17917">
    <property type="entry name" value="RT_RNaseH"/>
    <property type="match status" value="1"/>
</dbReference>
<proteinExistence type="predicted"/>
<evidence type="ECO:0000256" key="5">
    <source>
        <dbReference type="ARBA" id="ARBA00022801"/>
    </source>
</evidence>
<feature type="domain" description="Reverse transcriptase" evidence="7">
    <location>
        <begin position="17"/>
        <end position="108"/>
    </location>
</feature>
<dbReference type="PANTHER" id="PTHR37984">
    <property type="entry name" value="PROTEIN CBG26694"/>
    <property type="match status" value="1"/>
</dbReference>
<keyword evidence="6" id="KW-0695">RNA-directed DNA polymerase</keyword>
<dbReference type="GO" id="GO:0004190">
    <property type="term" value="F:aspartic-type endopeptidase activity"/>
    <property type="evidence" value="ECO:0007669"/>
    <property type="project" value="UniProtKB-KW"/>
</dbReference>
<organism evidence="10 11">
    <name type="scientific">Solanum verrucosum</name>
    <dbReference type="NCBI Taxonomy" id="315347"/>
    <lineage>
        <taxon>Eukaryota</taxon>
        <taxon>Viridiplantae</taxon>
        <taxon>Streptophyta</taxon>
        <taxon>Embryophyta</taxon>
        <taxon>Tracheophyta</taxon>
        <taxon>Spermatophyta</taxon>
        <taxon>Magnoliopsida</taxon>
        <taxon>eudicotyledons</taxon>
        <taxon>Gunneridae</taxon>
        <taxon>Pentapetalae</taxon>
        <taxon>asterids</taxon>
        <taxon>lamiids</taxon>
        <taxon>Solanales</taxon>
        <taxon>Solanaceae</taxon>
        <taxon>Solanoideae</taxon>
        <taxon>Solaneae</taxon>
        <taxon>Solanum</taxon>
    </lineage>
</organism>
<dbReference type="CDD" id="cd01647">
    <property type="entry name" value="RT_LTR"/>
    <property type="match status" value="1"/>
</dbReference>
<keyword evidence="1" id="KW-0808">Transferase</keyword>
<name>A0AAF0R3B8_SOLVR</name>
<dbReference type="GO" id="GO:0003677">
    <property type="term" value="F:DNA binding"/>
    <property type="evidence" value="ECO:0007669"/>
    <property type="project" value="UniProtKB-KW"/>
</dbReference>
<dbReference type="Gene3D" id="3.10.10.10">
    <property type="entry name" value="HIV Type 1 Reverse Transcriptase, subunit A, domain 1"/>
    <property type="match status" value="1"/>
</dbReference>
<evidence type="ECO:0000313" key="10">
    <source>
        <dbReference type="EMBL" id="WMV33197.1"/>
    </source>
</evidence>
<dbReference type="SUPFAM" id="SSF56672">
    <property type="entry name" value="DNA/RNA polymerases"/>
    <property type="match status" value="1"/>
</dbReference>
<dbReference type="InterPro" id="IPR056924">
    <property type="entry name" value="SH3_Tf2-1"/>
</dbReference>
<feature type="domain" description="Reverse transcriptase RNase H-like" evidence="8">
    <location>
        <begin position="166"/>
        <end position="262"/>
    </location>
</feature>
<dbReference type="InterPro" id="IPR043502">
    <property type="entry name" value="DNA/RNA_pol_sf"/>
</dbReference>
<evidence type="ECO:0000256" key="6">
    <source>
        <dbReference type="ARBA" id="ARBA00022918"/>
    </source>
</evidence>
<evidence type="ECO:0000259" key="7">
    <source>
        <dbReference type="Pfam" id="PF00078"/>
    </source>
</evidence>
<evidence type="ECO:0000259" key="8">
    <source>
        <dbReference type="Pfam" id="PF17917"/>
    </source>
</evidence>
<dbReference type="GO" id="GO:0006508">
    <property type="term" value="P:proteolysis"/>
    <property type="evidence" value="ECO:0007669"/>
    <property type="project" value="UniProtKB-KW"/>
</dbReference>
<evidence type="ECO:0000259" key="9">
    <source>
        <dbReference type="Pfam" id="PF24626"/>
    </source>
</evidence>
<dbReference type="Gene3D" id="3.30.70.270">
    <property type="match status" value="2"/>
</dbReference>
<dbReference type="InterPro" id="IPR050951">
    <property type="entry name" value="Retrovirus_Pol_polyprotein"/>
</dbReference>
<keyword evidence="3" id="KW-0540">Nuclease</keyword>
<dbReference type="Pfam" id="PF24626">
    <property type="entry name" value="SH3_Tf2-1"/>
    <property type="match status" value="1"/>
</dbReference>
<dbReference type="GO" id="GO:0004519">
    <property type="term" value="F:endonuclease activity"/>
    <property type="evidence" value="ECO:0007669"/>
    <property type="project" value="UniProtKB-KW"/>
</dbReference>
<dbReference type="GO" id="GO:0006310">
    <property type="term" value="P:DNA recombination"/>
    <property type="evidence" value="ECO:0007669"/>
    <property type="project" value="UniProtKB-KW"/>
</dbReference>
<keyword evidence="11" id="KW-1185">Reference proteome</keyword>
<dbReference type="InterPro" id="IPR043128">
    <property type="entry name" value="Rev_trsase/Diguanyl_cyclase"/>
</dbReference>
<evidence type="ECO:0000256" key="4">
    <source>
        <dbReference type="ARBA" id="ARBA00022759"/>
    </source>
</evidence>